<proteinExistence type="predicted"/>
<evidence type="ECO:0000313" key="2">
    <source>
        <dbReference type="Proteomes" id="UP000521017"/>
    </source>
</evidence>
<dbReference type="RefSeq" id="WP_184623091.1">
    <property type="nucleotide sequence ID" value="NZ_JACHCC010000002.1"/>
</dbReference>
<evidence type="ECO:0000313" key="1">
    <source>
        <dbReference type="EMBL" id="MBB6498714.1"/>
    </source>
</evidence>
<sequence>MIKKAFIAAVIGILLLLLAVYGYLQYRQYSSYQNSIPRNASLIFKINVDRIVKRKRLNPFKSSSRGFAVPANIFIYNLNNQPTETFFCTLPVTDTALLKQYLKNEFRINQLTEIQPGVITGKSSDHRLRVIYNSSRLILSYALFKEDTSPELERLLNEKDQMIPGDQRVDRLKNQMADITYDFKTYTGAANFNDHILTLNGSFPLEELGVPDSSYQPAKLHQNLSMKMWLNADLRKVLQKDIRFKTYFLEKDSILKYYDGYTAVECGTLLSQYEPVVTYEYNDEFEKVEKKQLKEVKVPEISITCKIKSPALINYLQKQTIISSENKFNKELFPLYQVYSMHNSKLWQLSTNQTKNLSPALQTSPYFAFAAINFEQLRKQNQFPFLNTYTRYLKQLKLKATKQTPTDGKIELELQLSEKAAL</sequence>
<reference evidence="1 2" key="1">
    <citation type="submission" date="2020-08" db="EMBL/GenBank/DDBJ databases">
        <title>Genomic Encyclopedia of Type Strains, Phase IV (KMG-V): Genome sequencing to study the core and pangenomes of soil and plant-associated prokaryotes.</title>
        <authorList>
            <person name="Whitman W."/>
        </authorList>
    </citation>
    <scope>NUCLEOTIDE SEQUENCE [LARGE SCALE GENOMIC DNA]</scope>
    <source>
        <strain evidence="1 2">M2T3</strain>
    </source>
</reference>
<dbReference type="AlphaFoldDB" id="A0A7X0J114"/>
<organism evidence="1 2">
    <name type="scientific">Pedobacter cryoconitis</name>
    <dbReference type="NCBI Taxonomy" id="188932"/>
    <lineage>
        <taxon>Bacteria</taxon>
        <taxon>Pseudomonadati</taxon>
        <taxon>Bacteroidota</taxon>
        <taxon>Sphingobacteriia</taxon>
        <taxon>Sphingobacteriales</taxon>
        <taxon>Sphingobacteriaceae</taxon>
        <taxon>Pedobacter</taxon>
    </lineage>
</organism>
<dbReference type="EMBL" id="JACHCC010000002">
    <property type="protein sequence ID" value="MBB6498714.1"/>
    <property type="molecule type" value="Genomic_DNA"/>
</dbReference>
<protein>
    <submittedName>
        <fullName evidence="1">Uncharacterized protein</fullName>
    </submittedName>
</protein>
<comment type="caution">
    <text evidence="1">The sequence shown here is derived from an EMBL/GenBank/DDBJ whole genome shotgun (WGS) entry which is preliminary data.</text>
</comment>
<accession>A0A7X0J114</accession>
<dbReference type="Proteomes" id="UP000521017">
    <property type="component" value="Unassembled WGS sequence"/>
</dbReference>
<name>A0A7X0J114_9SPHI</name>
<gene>
    <name evidence="1" type="ORF">HDF25_000851</name>
</gene>